<dbReference type="KEGG" id="fvr:FVEG_16589"/>
<accession>W7MR83</accession>
<feature type="region of interest" description="Disordered" evidence="1">
    <location>
        <begin position="1"/>
        <end position="21"/>
    </location>
</feature>
<dbReference type="EMBL" id="DS022253">
    <property type="protein sequence ID" value="EWG50130.1"/>
    <property type="molecule type" value="Genomic_DNA"/>
</dbReference>
<dbReference type="VEuPathDB" id="FungiDB:FVEG_16589"/>
<dbReference type="Proteomes" id="UP000009096">
    <property type="component" value="Chromosome 5"/>
</dbReference>
<dbReference type="EMBL" id="CM000582">
    <property type="protein sequence ID" value="EWG50130.1"/>
    <property type="molecule type" value="Genomic_DNA"/>
</dbReference>
<protein>
    <submittedName>
        <fullName evidence="2">Uncharacterized protein</fullName>
    </submittedName>
</protein>
<dbReference type="GeneID" id="30073465"/>
<proteinExistence type="predicted"/>
<dbReference type="RefSeq" id="XP_018756321.1">
    <property type="nucleotide sequence ID" value="XM_018905836.1"/>
</dbReference>
<evidence type="ECO:0000256" key="1">
    <source>
        <dbReference type="SAM" id="MobiDB-lite"/>
    </source>
</evidence>
<dbReference type="AlphaFoldDB" id="W7MR83"/>
<feature type="region of interest" description="Disordered" evidence="1">
    <location>
        <begin position="78"/>
        <end position="108"/>
    </location>
</feature>
<organism evidence="2 3">
    <name type="scientific">Gibberella moniliformis (strain M3125 / FGSC 7600)</name>
    <name type="common">Maize ear and stalk rot fungus</name>
    <name type="synonym">Fusarium verticillioides</name>
    <dbReference type="NCBI Taxonomy" id="334819"/>
    <lineage>
        <taxon>Eukaryota</taxon>
        <taxon>Fungi</taxon>
        <taxon>Dikarya</taxon>
        <taxon>Ascomycota</taxon>
        <taxon>Pezizomycotina</taxon>
        <taxon>Sordariomycetes</taxon>
        <taxon>Hypocreomycetidae</taxon>
        <taxon>Hypocreales</taxon>
        <taxon>Nectriaceae</taxon>
        <taxon>Fusarium</taxon>
        <taxon>Fusarium fujikuroi species complex</taxon>
    </lineage>
</organism>
<keyword evidence="3" id="KW-1185">Reference proteome</keyword>
<sequence>MNWKSNISPKPIPPELSGASPWASTDWRHPISPVFEPPSPPEGICLSMIGATLEDSNKCDFRICAFCLWWCTDRRTASNMTDAPKRPVTRRPLGSKSLASFSPESSIM</sequence>
<name>W7MR83_GIBM7</name>
<evidence type="ECO:0000313" key="3">
    <source>
        <dbReference type="Proteomes" id="UP000009096"/>
    </source>
</evidence>
<evidence type="ECO:0000313" key="2">
    <source>
        <dbReference type="EMBL" id="EWG50130.1"/>
    </source>
</evidence>
<gene>
    <name evidence="2" type="ORF">FVEG_16589</name>
</gene>
<reference evidence="2 3" key="1">
    <citation type="journal article" date="2010" name="Nature">
        <title>Comparative genomics reveals mobile pathogenicity chromosomes in Fusarium.</title>
        <authorList>
            <person name="Ma L.J."/>
            <person name="van der Does H.C."/>
            <person name="Borkovich K.A."/>
            <person name="Coleman J.J."/>
            <person name="Daboussi M.J."/>
            <person name="Di Pietro A."/>
            <person name="Dufresne M."/>
            <person name="Freitag M."/>
            <person name="Grabherr M."/>
            <person name="Henrissat B."/>
            <person name="Houterman P.M."/>
            <person name="Kang S."/>
            <person name="Shim W.B."/>
            <person name="Woloshuk C."/>
            <person name="Xie X."/>
            <person name="Xu J.R."/>
            <person name="Antoniw J."/>
            <person name="Baker S.E."/>
            <person name="Bluhm B.H."/>
            <person name="Breakspear A."/>
            <person name="Brown D.W."/>
            <person name="Butchko R.A."/>
            <person name="Chapman S."/>
            <person name="Coulson R."/>
            <person name="Coutinho P.M."/>
            <person name="Danchin E.G."/>
            <person name="Diener A."/>
            <person name="Gale L.R."/>
            <person name="Gardiner D.M."/>
            <person name="Goff S."/>
            <person name="Hammond-Kosack K.E."/>
            <person name="Hilburn K."/>
            <person name="Hua-Van A."/>
            <person name="Jonkers W."/>
            <person name="Kazan K."/>
            <person name="Kodira C.D."/>
            <person name="Koehrsen M."/>
            <person name="Kumar L."/>
            <person name="Lee Y.H."/>
            <person name="Li L."/>
            <person name="Manners J.M."/>
            <person name="Miranda-Saavedra D."/>
            <person name="Mukherjee M."/>
            <person name="Park G."/>
            <person name="Park J."/>
            <person name="Park S.Y."/>
            <person name="Proctor R.H."/>
            <person name="Regev A."/>
            <person name="Ruiz-Roldan M.C."/>
            <person name="Sain D."/>
            <person name="Sakthikumar S."/>
            <person name="Sykes S."/>
            <person name="Schwartz D.C."/>
            <person name="Turgeon B.G."/>
            <person name="Wapinski I."/>
            <person name="Yoder O."/>
            <person name="Young S."/>
            <person name="Zeng Q."/>
            <person name="Zhou S."/>
            <person name="Galagan J."/>
            <person name="Cuomo C.A."/>
            <person name="Kistler H.C."/>
            <person name="Rep M."/>
        </authorList>
    </citation>
    <scope>NUCLEOTIDE SEQUENCE [LARGE SCALE GENOMIC DNA]</scope>
    <source>
        <strain evidence="3">M3125 / FGSC 7600</strain>
    </source>
</reference>
<feature type="compositionally biased region" description="Polar residues" evidence="1">
    <location>
        <begin position="97"/>
        <end position="108"/>
    </location>
</feature>